<evidence type="ECO:0000313" key="2">
    <source>
        <dbReference type="EMBL" id="ETO10545.1"/>
    </source>
</evidence>
<keyword evidence="3" id="KW-1185">Reference proteome</keyword>
<accession>X6MBX0</accession>
<organism evidence="2 3">
    <name type="scientific">Reticulomyxa filosa</name>
    <dbReference type="NCBI Taxonomy" id="46433"/>
    <lineage>
        <taxon>Eukaryota</taxon>
        <taxon>Sar</taxon>
        <taxon>Rhizaria</taxon>
        <taxon>Retaria</taxon>
        <taxon>Foraminifera</taxon>
        <taxon>Monothalamids</taxon>
        <taxon>Reticulomyxidae</taxon>
        <taxon>Reticulomyxa</taxon>
    </lineage>
</organism>
<dbReference type="AlphaFoldDB" id="X6MBX0"/>
<evidence type="ECO:0000313" key="3">
    <source>
        <dbReference type="Proteomes" id="UP000023152"/>
    </source>
</evidence>
<feature type="chain" id="PRO_5004975225" evidence="1">
    <location>
        <begin position="23"/>
        <end position="254"/>
    </location>
</feature>
<feature type="signal peptide" evidence="1">
    <location>
        <begin position="1"/>
        <end position="22"/>
    </location>
</feature>
<protein>
    <submittedName>
        <fullName evidence="2">Uncharacterized protein</fullName>
    </submittedName>
</protein>
<keyword evidence="1" id="KW-0732">Signal</keyword>
<evidence type="ECO:0000256" key="1">
    <source>
        <dbReference type="SAM" id="SignalP"/>
    </source>
</evidence>
<dbReference type="Proteomes" id="UP000023152">
    <property type="component" value="Unassembled WGS sequence"/>
</dbReference>
<comment type="caution">
    <text evidence="2">The sequence shown here is derived from an EMBL/GenBank/DDBJ whole genome shotgun (WGS) entry which is preliminary data.</text>
</comment>
<reference evidence="2 3" key="1">
    <citation type="journal article" date="2013" name="Curr. Biol.">
        <title>The Genome of the Foraminiferan Reticulomyxa filosa.</title>
        <authorList>
            <person name="Glockner G."/>
            <person name="Hulsmann N."/>
            <person name="Schleicher M."/>
            <person name="Noegel A.A."/>
            <person name="Eichinger L."/>
            <person name="Gallinger C."/>
            <person name="Pawlowski J."/>
            <person name="Sierra R."/>
            <person name="Euteneuer U."/>
            <person name="Pillet L."/>
            <person name="Moustafa A."/>
            <person name="Platzer M."/>
            <person name="Groth M."/>
            <person name="Szafranski K."/>
            <person name="Schliwa M."/>
        </authorList>
    </citation>
    <scope>NUCLEOTIDE SEQUENCE [LARGE SCALE GENOMIC DNA]</scope>
</reference>
<dbReference type="EMBL" id="ASPP01023402">
    <property type="protein sequence ID" value="ETO10545.1"/>
    <property type="molecule type" value="Genomic_DNA"/>
</dbReference>
<proteinExistence type="predicted"/>
<sequence>MQFSLILMSMHVLNALLVMSSANTSNTSKSVTEEQTYSNYHNNIVMLVASLNKLISTTSTARGCQKHGKCAKYLQIYKLAIISFVGIFNKGLMVFENEIIRFPPVTLLINYEKIVYIKMEAMDRKIKQKKYVHTKKNCVYTKKCIHKKKFVNKKKIHCIGGWRSRSGGCDHWQLLKMMAIVEIWSLQYEPDRIANSISQQLQSSSTIATITHSNIFQLLILTLCKQHTLQITVQMSAISCNTAKLTLFFLLLSQ</sequence>
<name>X6MBX0_RETFI</name>
<gene>
    <name evidence="2" type="ORF">RFI_26833</name>
</gene>